<evidence type="ECO:0000256" key="6">
    <source>
        <dbReference type="ARBA" id="ARBA00023237"/>
    </source>
</evidence>
<keyword evidence="6 7" id="KW-0998">Cell outer membrane</keyword>
<accession>A0A1M6S8T4</accession>
<dbReference type="Pfam" id="PF07715">
    <property type="entry name" value="Plug"/>
    <property type="match status" value="1"/>
</dbReference>
<evidence type="ECO:0000256" key="2">
    <source>
        <dbReference type="ARBA" id="ARBA00022448"/>
    </source>
</evidence>
<evidence type="ECO:0000256" key="7">
    <source>
        <dbReference type="PROSITE-ProRule" id="PRU01360"/>
    </source>
</evidence>
<dbReference type="AlphaFoldDB" id="A0A1M6S8T4"/>
<dbReference type="GO" id="GO:0009279">
    <property type="term" value="C:cell outer membrane"/>
    <property type="evidence" value="ECO:0007669"/>
    <property type="project" value="UniProtKB-SubCell"/>
</dbReference>
<proteinExistence type="inferred from homology"/>
<evidence type="ECO:0000256" key="1">
    <source>
        <dbReference type="ARBA" id="ARBA00004571"/>
    </source>
</evidence>
<reference evidence="10" key="1">
    <citation type="submission" date="2016-11" db="EMBL/GenBank/DDBJ databases">
        <authorList>
            <person name="Varghese N."/>
            <person name="Submissions S."/>
        </authorList>
    </citation>
    <scope>NUCLEOTIDE SEQUENCE [LARGE SCALE GENOMIC DNA]</scope>
    <source>
        <strain evidence="10">DSM 18016</strain>
    </source>
</reference>
<dbReference type="InterPro" id="IPR037066">
    <property type="entry name" value="Plug_dom_sf"/>
</dbReference>
<keyword evidence="2 7" id="KW-0813">Transport</keyword>
<evidence type="ECO:0000256" key="5">
    <source>
        <dbReference type="ARBA" id="ARBA00023136"/>
    </source>
</evidence>
<keyword evidence="3 7" id="KW-1134">Transmembrane beta strand</keyword>
<keyword evidence="4 7" id="KW-0812">Transmembrane</keyword>
<dbReference type="EMBL" id="FRAM01000002">
    <property type="protein sequence ID" value="SHK41071.1"/>
    <property type="molecule type" value="Genomic_DNA"/>
</dbReference>
<dbReference type="InterPro" id="IPR023996">
    <property type="entry name" value="TonB-dep_OMP_SusC/RagA"/>
</dbReference>
<name>A0A1M6S8T4_9FLAO</name>
<dbReference type="InterPro" id="IPR036942">
    <property type="entry name" value="Beta-barrel_TonB_sf"/>
</dbReference>
<keyword evidence="5 7" id="KW-0472">Membrane</keyword>
<dbReference type="PROSITE" id="PS52016">
    <property type="entry name" value="TONB_DEPENDENT_REC_3"/>
    <property type="match status" value="1"/>
</dbReference>
<dbReference type="NCBIfam" id="TIGR04057">
    <property type="entry name" value="SusC_RagA_signa"/>
    <property type="match status" value="1"/>
</dbReference>
<dbReference type="InterPro" id="IPR023997">
    <property type="entry name" value="TonB-dep_OMP_SusC/RagA_CS"/>
</dbReference>
<organism evidence="9 10">
    <name type="scientific">Epilithonimonas mollis</name>
    <dbReference type="NCBI Taxonomy" id="216903"/>
    <lineage>
        <taxon>Bacteria</taxon>
        <taxon>Pseudomonadati</taxon>
        <taxon>Bacteroidota</taxon>
        <taxon>Flavobacteriia</taxon>
        <taxon>Flavobacteriales</taxon>
        <taxon>Weeksellaceae</taxon>
        <taxon>Chryseobacterium group</taxon>
        <taxon>Epilithonimonas</taxon>
    </lineage>
</organism>
<feature type="domain" description="TonB-dependent receptor plug" evidence="8">
    <location>
        <begin position="67"/>
        <end position="172"/>
    </location>
</feature>
<evidence type="ECO:0000313" key="9">
    <source>
        <dbReference type="EMBL" id="SHK41071.1"/>
    </source>
</evidence>
<dbReference type="InterPro" id="IPR012910">
    <property type="entry name" value="Plug_dom"/>
</dbReference>
<evidence type="ECO:0000256" key="3">
    <source>
        <dbReference type="ARBA" id="ARBA00022452"/>
    </source>
</evidence>
<dbReference type="InterPro" id="IPR039426">
    <property type="entry name" value="TonB-dep_rcpt-like"/>
</dbReference>
<dbReference type="Gene3D" id="2.40.170.20">
    <property type="entry name" value="TonB-dependent receptor, beta-barrel domain"/>
    <property type="match status" value="1"/>
</dbReference>
<evidence type="ECO:0000256" key="4">
    <source>
        <dbReference type="ARBA" id="ARBA00022692"/>
    </source>
</evidence>
<dbReference type="STRING" id="216903.SAMN05444371_2315"/>
<keyword evidence="10" id="KW-1185">Reference proteome</keyword>
<evidence type="ECO:0000259" key="8">
    <source>
        <dbReference type="Pfam" id="PF07715"/>
    </source>
</evidence>
<dbReference type="Proteomes" id="UP000184498">
    <property type="component" value="Unassembled WGS sequence"/>
</dbReference>
<gene>
    <name evidence="9" type="ORF">SAMN05444371_2315</name>
</gene>
<dbReference type="Gene3D" id="2.170.130.10">
    <property type="entry name" value="TonB-dependent receptor, plug domain"/>
    <property type="match status" value="1"/>
</dbReference>
<evidence type="ECO:0000313" key="10">
    <source>
        <dbReference type="Proteomes" id="UP000184498"/>
    </source>
</evidence>
<comment type="subcellular location">
    <subcellularLocation>
        <location evidence="1 7">Cell outer membrane</location>
        <topology evidence="1 7">Multi-pass membrane protein</topology>
    </subcellularLocation>
</comment>
<comment type="similarity">
    <text evidence="7">Belongs to the TonB-dependent receptor family.</text>
</comment>
<protein>
    <submittedName>
        <fullName evidence="9">TonB-linked outer membrane protein, SusC/RagA family</fullName>
    </submittedName>
</protein>
<dbReference type="SUPFAM" id="SSF56935">
    <property type="entry name" value="Porins"/>
    <property type="match status" value="1"/>
</dbReference>
<dbReference type="NCBIfam" id="TIGR04056">
    <property type="entry name" value="OMP_RagA_SusC"/>
    <property type="match status" value="1"/>
</dbReference>
<sequence>MLIKLFIFEDKKIIHKNIMRKNYVKLPLLIAALYFGGDLHAQSTQDTTAKENKIEEVVVIGYGTQKKVDLTSAITTVKAADIAKTPSGQATQSLQGKVAGVQIIANGSPGEAPKMNIRGVHSINGDNQPLYVVDGLFVNNIEFLNPNDIQDFTILKDASASAIYGVLAANGVVVITTKGGSYNRKPKLTYDTYYGSQYANNVIKMANAEQYTNFALESGSQFEIDAINAAIERFGRSRVNPNLPNVNTDWYKEALRIAPIQSHSLSVDGGSEKVAYSLGGNFFTQDGILNMKNSYERFNVRTKIDAKATSWLTVGTVINYTRGEKYDDEGSAWQQIYYAVPVMPVYDPLFKDATVRPYADAQILGYRGHDNPFSLMDNVDKLGIQKSLNFNAYAEISLLPKELTFKTTLSYNNRNISERLMELPYFVNSEKAFERTLAQSSITRNNATYEDYIWDNTITWNKTLGNHGFTLLAGTSYADQSYKFMGMKGYFFKGSLFSRYNESTWYINNASPDGRTTSEGEPYRFYRTSYFGRISYKFLNRYIAYATLRNEGSNKFPNQKTINLPAFGLGWVVSEESFLKNVSWMNLLKFRAGWGRLANDAVNASRANTPFAVNTVFADTYVPAYQFTTYKDDVRREYTEETNVGLSSEFLNRRLTIEADYFIKDTKSMVIPVQPIIGSEVSYKNVGTMRNKGYEISAGWRDKIGEDWGYNINGNFSHIKNEITNLNGQAFIARGSGDFPQRLVVGQPIDVFYGYDVIGVYQNHAEVNADPTAVYANTNQGAGTVKPGYFKYRDMNGDGKIDSDDRMYLGSPVPTYYYGGSLGINYKSWDLSVAFYGQGGNKILNRNRGEVIKTTGRNIDADFAINRWHGEGTTNEFVSSEGYRQSWNNNKLSKFWLQDGDFFRVQNIQLGYTLKTDGIPEMRFTLTADRPFMWTKSENLMNPEVANNGVNQDVYPTPSVVSVGYSIKF</sequence>